<feature type="non-terminal residue" evidence="5">
    <location>
        <position position="1"/>
    </location>
</feature>
<organism evidence="5">
    <name type="scientific">Hymenochirus curtipes</name>
    <name type="common">western dwarf clawed frog</name>
    <dbReference type="NCBI Taxonomy" id="8362"/>
    <lineage>
        <taxon>Eukaryota</taxon>
        <taxon>Metazoa</taxon>
        <taxon>Chordata</taxon>
        <taxon>Craniata</taxon>
        <taxon>Vertebrata</taxon>
        <taxon>Euteleostomi</taxon>
        <taxon>Amphibia</taxon>
        <taxon>Batrachia</taxon>
        <taxon>Anura</taxon>
        <taxon>Pipoidea</taxon>
        <taxon>Pipidae</taxon>
        <taxon>Pipinae</taxon>
        <taxon>Hymenochirus</taxon>
    </lineage>
</organism>
<evidence type="ECO:0000256" key="3">
    <source>
        <dbReference type="ARBA" id="ARBA00022679"/>
    </source>
</evidence>
<evidence type="ECO:0000256" key="4">
    <source>
        <dbReference type="ARBA" id="ARBA00022898"/>
    </source>
</evidence>
<dbReference type="InterPro" id="IPR015422">
    <property type="entry name" value="PyrdxlP-dep_Trfase_small"/>
</dbReference>
<protein>
    <submittedName>
        <fullName evidence="5">Putative kynurenine alpha-aminoadipate mitochondrial</fullName>
    </submittedName>
</protein>
<dbReference type="GO" id="GO:1901605">
    <property type="term" value="P:alpha-amino acid metabolic process"/>
    <property type="evidence" value="ECO:0007669"/>
    <property type="project" value="TreeGrafter"/>
</dbReference>
<dbReference type="SUPFAM" id="SSF53383">
    <property type="entry name" value="PLP-dependent transferases"/>
    <property type="match status" value="1"/>
</dbReference>
<evidence type="ECO:0000313" key="5">
    <source>
        <dbReference type="EMBL" id="AEQ18709.1"/>
    </source>
</evidence>
<dbReference type="InterPro" id="IPR015424">
    <property type="entry name" value="PyrdxlP-dep_Trfase"/>
</dbReference>
<evidence type="ECO:0000256" key="2">
    <source>
        <dbReference type="ARBA" id="ARBA00022576"/>
    </source>
</evidence>
<name>G5E402_9PIPI</name>
<dbReference type="Gene3D" id="3.90.1150.10">
    <property type="entry name" value="Aspartate Aminotransferase, domain 1"/>
    <property type="match status" value="1"/>
</dbReference>
<dbReference type="AlphaFoldDB" id="G5E402"/>
<dbReference type="InterPro" id="IPR015421">
    <property type="entry name" value="PyrdxlP-dep_Trfase_major"/>
</dbReference>
<dbReference type="InterPro" id="IPR050859">
    <property type="entry name" value="Class-I_PLP-dep_aminotransf"/>
</dbReference>
<dbReference type="EMBL" id="JP297728">
    <property type="protein sequence ID" value="AEQ18709.1"/>
    <property type="molecule type" value="mRNA"/>
</dbReference>
<accession>G5E402</accession>
<keyword evidence="3" id="KW-0808">Transferase</keyword>
<dbReference type="PANTHER" id="PTHR42790:SF19">
    <property type="entry name" value="KYNURENINE_ALPHA-AMINOADIPATE AMINOTRANSFERASE, MITOCHONDRIAL"/>
    <property type="match status" value="1"/>
</dbReference>
<feature type="non-terminal residue" evidence="5">
    <location>
        <position position="101"/>
    </location>
</feature>
<keyword evidence="4" id="KW-0663">Pyridoxal phosphate</keyword>
<dbReference type="PANTHER" id="PTHR42790">
    <property type="entry name" value="AMINOTRANSFERASE"/>
    <property type="match status" value="1"/>
</dbReference>
<comment type="cofactor">
    <cofactor evidence="1">
        <name>pyridoxal 5'-phosphate</name>
        <dbReference type="ChEBI" id="CHEBI:597326"/>
    </cofactor>
</comment>
<evidence type="ECO:0000256" key="1">
    <source>
        <dbReference type="ARBA" id="ARBA00001933"/>
    </source>
</evidence>
<reference evidence="5" key="1">
    <citation type="submission" date="2011-09" db="EMBL/GenBank/DDBJ databases">
        <title>The odds of duplicate gene persistence after polyploidization.</title>
        <authorList>
            <person name="Chain F.J.J."/>
            <person name="Dushoff J."/>
            <person name="Evans B.J."/>
        </authorList>
    </citation>
    <scope>NUCLEOTIDE SEQUENCE</scope>
</reference>
<dbReference type="GO" id="GO:0016212">
    <property type="term" value="F:kynurenine-oxoglutarate transaminase activity"/>
    <property type="evidence" value="ECO:0007669"/>
    <property type="project" value="TreeGrafter"/>
</dbReference>
<dbReference type="Gene3D" id="3.40.640.10">
    <property type="entry name" value="Type I PLP-dependent aspartate aminotransferase-like (Major domain)"/>
    <property type="match status" value="1"/>
</dbReference>
<proteinExistence type="evidence at transcript level"/>
<keyword evidence="2" id="KW-0032">Aminotransferase</keyword>
<sequence length="101" mass="11404">ILSSGLRVGCLTGPQPLIRRAILHMQTSTVHASTLSQILIFEIMNKWFEGFMERVEGVVKFYKSQRDSMLASADKWLTGLAEWHCPAAGMLWIKIKDVPDT</sequence>